<protein>
    <submittedName>
        <fullName evidence="2">Uncharacterized protein</fullName>
    </submittedName>
</protein>
<sequence>MEVKGTIFPAVMQKSRKPNNFFPQIDSSDDQKRPRPLKKLAYHFGRYGIAVPQKTVSRWRTCPDTISYDTNPQL</sequence>
<organism evidence="2 3">
    <name type="scientific">Clavelina lepadiformis</name>
    <name type="common">Light-bulb sea squirt</name>
    <name type="synonym">Ascidia lepadiformis</name>
    <dbReference type="NCBI Taxonomy" id="159417"/>
    <lineage>
        <taxon>Eukaryota</taxon>
        <taxon>Metazoa</taxon>
        <taxon>Chordata</taxon>
        <taxon>Tunicata</taxon>
        <taxon>Ascidiacea</taxon>
        <taxon>Aplousobranchia</taxon>
        <taxon>Clavelinidae</taxon>
        <taxon>Clavelina</taxon>
    </lineage>
</organism>
<comment type="caution">
    <text evidence="2">The sequence shown here is derived from an EMBL/GenBank/DDBJ whole genome shotgun (WGS) entry which is preliminary data.</text>
</comment>
<accession>A0ABP0G7A7</accession>
<feature type="region of interest" description="Disordered" evidence="1">
    <location>
        <begin position="14"/>
        <end position="34"/>
    </location>
</feature>
<proteinExistence type="predicted"/>
<gene>
    <name evidence="2" type="ORF">CVLEPA_LOCUS19772</name>
</gene>
<evidence type="ECO:0000313" key="2">
    <source>
        <dbReference type="EMBL" id="CAK8687711.1"/>
    </source>
</evidence>
<evidence type="ECO:0000256" key="1">
    <source>
        <dbReference type="SAM" id="MobiDB-lite"/>
    </source>
</evidence>
<name>A0ABP0G7A7_CLALP</name>
<evidence type="ECO:0000313" key="3">
    <source>
        <dbReference type="Proteomes" id="UP001642483"/>
    </source>
</evidence>
<reference evidence="2 3" key="1">
    <citation type="submission" date="2024-02" db="EMBL/GenBank/DDBJ databases">
        <authorList>
            <person name="Daric V."/>
            <person name="Darras S."/>
        </authorList>
    </citation>
    <scope>NUCLEOTIDE SEQUENCE [LARGE SCALE GENOMIC DNA]</scope>
</reference>
<dbReference type="Proteomes" id="UP001642483">
    <property type="component" value="Unassembled WGS sequence"/>
</dbReference>
<dbReference type="EMBL" id="CAWYQH010000106">
    <property type="protein sequence ID" value="CAK8687711.1"/>
    <property type="molecule type" value="Genomic_DNA"/>
</dbReference>
<keyword evidence="3" id="KW-1185">Reference proteome</keyword>